<dbReference type="Proteomes" id="UP001243009">
    <property type="component" value="Unassembled WGS sequence"/>
</dbReference>
<dbReference type="RefSeq" id="WP_305108922.1">
    <property type="nucleotide sequence ID" value="NZ_JAUTWS010000161.1"/>
</dbReference>
<dbReference type="EMBL" id="JAUTWS010000161">
    <property type="protein sequence ID" value="MDO9714081.1"/>
    <property type="molecule type" value="Genomic_DNA"/>
</dbReference>
<sequence length="90" mass="9768">MRSDYYALLSCSRNGSSARGIAEVVGGGIAAANENIALVWDEVAENIARGDADFAAARYETYSTAEKHAVGLRRIVDQVIGRRQRKARPN</sequence>
<evidence type="ECO:0000313" key="2">
    <source>
        <dbReference type="Proteomes" id="UP001243009"/>
    </source>
</evidence>
<name>A0ABT9ECX7_9PROT</name>
<comment type="caution">
    <text evidence="1">The sequence shown here is derived from an EMBL/GenBank/DDBJ whole genome shotgun (WGS) entry which is preliminary data.</text>
</comment>
<gene>
    <name evidence="1" type="ORF">Q7A36_37615</name>
</gene>
<reference evidence="1 2" key="1">
    <citation type="submission" date="2023-08" db="EMBL/GenBank/DDBJ databases">
        <title>The draft genome sequence of Paracraurococcus sp. LOR1-02.</title>
        <authorList>
            <person name="Kingkaew E."/>
            <person name="Tanasupawat S."/>
        </authorList>
    </citation>
    <scope>NUCLEOTIDE SEQUENCE [LARGE SCALE GENOMIC DNA]</scope>
    <source>
        <strain evidence="1 2">LOR1-02</strain>
    </source>
</reference>
<proteinExistence type="predicted"/>
<evidence type="ECO:0000313" key="1">
    <source>
        <dbReference type="EMBL" id="MDO9714081.1"/>
    </source>
</evidence>
<keyword evidence="2" id="KW-1185">Reference proteome</keyword>
<protein>
    <submittedName>
        <fullName evidence="1">Uncharacterized protein</fullName>
    </submittedName>
</protein>
<accession>A0ABT9ECX7</accession>
<organism evidence="1 2">
    <name type="scientific">Paracraurococcus lichenis</name>
    <dbReference type="NCBI Taxonomy" id="3064888"/>
    <lineage>
        <taxon>Bacteria</taxon>
        <taxon>Pseudomonadati</taxon>
        <taxon>Pseudomonadota</taxon>
        <taxon>Alphaproteobacteria</taxon>
        <taxon>Acetobacterales</taxon>
        <taxon>Roseomonadaceae</taxon>
        <taxon>Paracraurococcus</taxon>
    </lineage>
</organism>